<feature type="compositionally biased region" description="Low complexity" evidence="1">
    <location>
        <begin position="129"/>
        <end position="138"/>
    </location>
</feature>
<protein>
    <submittedName>
        <fullName evidence="2">Uncharacterized protein</fullName>
    </submittedName>
</protein>
<organism evidence="2 3">
    <name type="scientific">Effrenium voratum</name>
    <dbReference type="NCBI Taxonomy" id="2562239"/>
    <lineage>
        <taxon>Eukaryota</taxon>
        <taxon>Sar</taxon>
        <taxon>Alveolata</taxon>
        <taxon>Dinophyceae</taxon>
        <taxon>Suessiales</taxon>
        <taxon>Symbiodiniaceae</taxon>
        <taxon>Effrenium</taxon>
    </lineage>
</organism>
<dbReference type="AlphaFoldDB" id="A0AA36I974"/>
<feature type="non-terminal residue" evidence="2">
    <location>
        <position position="1"/>
    </location>
</feature>
<evidence type="ECO:0000313" key="2">
    <source>
        <dbReference type="EMBL" id="CAJ1383458.1"/>
    </source>
</evidence>
<dbReference type="EMBL" id="CAUJNA010001016">
    <property type="protein sequence ID" value="CAJ1383458.1"/>
    <property type="molecule type" value="Genomic_DNA"/>
</dbReference>
<sequence length="138" mass="15113">MQSARDAMCGRGIFGLRRTSGGREAMGGKGGPLKGARDLLSPALAGILLRAVYCPEPSDEVGEEVVKRCREPGGRHHYLGRYVVRLALEMESEGQRKAPPSLRRRGSQPRQAPKPPSEGQLKAREAEVQRAAARQLWE</sequence>
<evidence type="ECO:0000256" key="1">
    <source>
        <dbReference type="SAM" id="MobiDB-lite"/>
    </source>
</evidence>
<reference evidence="2" key="1">
    <citation type="submission" date="2023-08" db="EMBL/GenBank/DDBJ databases">
        <authorList>
            <person name="Chen Y."/>
            <person name="Shah S."/>
            <person name="Dougan E. K."/>
            <person name="Thang M."/>
            <person name="Chan C."/>
        </authorList>
    </citation>
    <scope>NUCLEOTIDE SEQUENCE</scope>
</reference>
<accession>A0AA36I974</accession>
<dbReference type="Proteomes" id="UP001178507">
    <property type="component" value="Unassembled WGS sequence"/>
</dbReference>
<keyword evidence="3" id="KW-1185">Reference proteome</keyword>
<proteinExistence type="predicted"/>
<name>A0AA36I974_9DINO</name>
<gene>
    <name evidence="2" type="ORF">EVOR1521_LOCUS10575</name>
</gene>
<feature type="region of interest" description="Disordered" evidence="1">
    <location>
        <begin position="92"/>
        <end position="138"/>
    </location>
</feature>
<comment type="caution">
    <text evidence="2">The sequence shown here is derived from an EMBL/GenBank/DDBJ whole genome shotgun (WGS) entry which is preliminary data.</text>
</comment>
<evidence type="ECO:0000313" key="3">
    <source>
        <dbReference type="Proteomes" id="UP001178507"/>
    </source>
</evidence>